<dbReference type="Pfam" id="PF22763">
    <property type="entry name" value="NrS1-1_pol-like_HBD"/>
    <property type="match status" value="1"/>
</dbReference>
<sequence length="562" mass="63691">MFENIPKQLKEMNQWVCYQAIQKGERITKVPVNPSNGKAIDVNNKENWLTFNEAVYEIKQGNNRISGIGFVFSDHDPFIGIDLDDCINEKGELSSLANEVVQSFANKAYIEYSPSGRGIHVIAIGKKPNGPSKNADHGIEMYDRKRYFTVTANHLFPIEAIQDCTREVHEIFQKYMTRKEDDANVTIKQKESFNKGLTEEGLLDIMFSSKGGERLRSLYDGHWENYHSSQSEADLALCNALAFYTAKDANEMDRMFRQSGLFRKKWDQIHYADGSTYGEVVINKAIEGTSVVFTANEVRTALKPKQVDNKDAKKDLPAWYEQTQTSIRFKPGVLAKHLAETANFIYSSERFFKYEHGVYKEKPLLKVKSFIQENLLDEHSKTHHIQDTLEQWKTRIAYEGDLMDNPNLTNMINFKNGMYDLNNKTLLPHSPLFYTAVQVNAQYDPSATCPQFKKFIQESLNSSDALIAQELVGYLLIPSVAAEKAFILFGPGRSGKSTFLKVIEQILGKDQISNVALQDLSQRFKASLLLGKLANIYADLPNKSIQDTGVFKTLVSGDSIVC</sequence>
<dbReference type="Proteomes" id="UP000005316">
    <property type="component" value="Unassembled WGS sequence"/>
</dbReference>
<keyword evidence="1" id="KW-0378">Hydrolase</keyword>
<dbReference type="Pfam" id="PF08706">
    <property type="entry name" value="D5_N"/>
    <property type="match status" value="1"/>
</dbReference>
<dbReference type="eggNOG" id="COG3378">
    <property type="taxonomic scope" value="Bacteria"/>
</dbReference>
<evidence type="ECO:0000259" key="2">
    <source>
        <dbReference type="SMART" id="SM00885"/>
    </source>
</evidence>
<dbReference type="InterPro" id="IPR014818">
    <property type="entry name" value="Phage/plasmid_primase_P4_C"/>
</dbReference>
<dbReference type="InterPro" id="IPR027417">
    <property type="entry name" value="P-loop_NTPase"/>
</dbReference>
<dbReference type="InterPro" id="IPR051620">
    <property type="entry name" value="ORF904-like_C"/>
</dbReference>
<dbReference type="GO" id="GO:0016787">
    <property type="term" value="F:hydrolase activity"/>
    <property type="evidence" value="ECO:0007669"/>
    <property type="project" value="UniProtKB-KW"/>
</dbReference>
<evidence type="ECO:0000313" key="4">
    <source>
        <dbReference type="Proteomes" id="UP000005316"/>
    </source>
</evidence>
<organism evidence="3 4">
    <name type="scientific">Sporosarcina newyorkensis 2681</name>
    <dbReference type="NCBI Taxonomy" id="1027292"/>
    <lineage>
        <taxon>Bacteria</taxon>
        <taxon>Bacillati</taxon>
        <taxon>Bacillota</taxon>
        <taxon>Bacilli</taxon>
        <taxon>Bacillales</taxon>
        <taxon>Caryophanaceae</taxon>
        <taxon>Sporosarcina</taxon>
    </lineage>
</organism>
<proteinExistence type="predicted"/>
<dbReference type="PANTHER" id="PTHR35372">
    <property type="entry name" value="ATP BINDING PROTEIN-RELATED"/>
    <property type="match status" value="1"/>
</dbReference>
<feature type="non-terminal residue" evidence="3">
    <location>
        <position position="562"/>
    </location>
</feature>
<dbReference type="Pfam" id="PF19263">
    <property type="entry name" value="DUF5906"/>
    <property type="match status" value="1"/>
</dbReference>
<dbReference type="Gene3D" id="3.40.50.300">
    <property type="entry name" value="P-loop containing nucleotide triphosphate hydrolases"/>
    <property type="match status" value="1"/>
</dbReference>
<dbReference type="InterPro" id="IPR045455">
    <property type="entry name" value="NrS-1_pol-like_helicase"/>
</dbReference>
<gene>
    <name evidence="3" type="ORF">HMPREF9372_2654</name>
</gene>
<protein>
    <recommendedName>
        <fullName evidence="2">Bacteriophage/plasmid primase P4 C-terminal domain-containing protein</fullName>
    </recommendedName>
</protein>
<dbReference type="SMART" id="SM00885">
    <property type="entry name" value="D5_N"/>
    <property type="match status" value="1"/>
</dbReference>
<dbReference type="eggNOG" id="COG4983">
    <property type="taxonomic scope" value="Bacteria"/>
</dbReference>
<evidence type="ECO:0000313" key="3">
    <source>
        <dbReference type="EMBL" id="EGQ23770.1"/>
    </source>
</evidence>
<dbReference type="InterPro" id="IPR054468">
    <property type="entry name" value="NrSPol-like_HBD"/>
</dbReference>
<reference evidence="3 4" key="1">
    <citation type="submission" date="2011-04" db="EMBL/GenBank/DDBJ databases">
        <authorList>
            <person name="Muzny D."/>
            <person name="Qin X."/>
            <person name="Deng J."/>
            <person name="Jiang H."/>
            <person name="Liu Y."/>
            <person name="Qu J."/>
            <person name="Song X.-Z."/>
            <person name="Zhang L."/>
            <person name="Thornton R."/>
            <person name="Coyle M."/>
            <person name="Francisco L."/>
            <person name="Jackson L."/>
            <person name="Javaid M."/>
            <person name="Korchina V."/>
            <person name="Kovar C."/>
            <person name="Mata R."/>
            <person name="Mathew T."/>
            <person name="Ngo R."/>
            <person name="Nguyen L."/>
            <person name="Nguyen N."/>
            <person name="Okwuonu G."/>
            <person name="Ongeri F."/>
            <person name="Pham C."/>
            <person name="Simmons D."/>
            <person name="Wilczek-Boney K."/>
            <person name="Hale W."/>
            <person name="Jakkamsetti A."/>
            <person name="Pham P."/>
            <person name="Ruth R."/>
            <person name="San Lucas F."/>
            <person name="Warren J."/>
            <person name="Zhang J."/>
            <person name="Zhao Z."/>
            <person name="Zhou C."/>
            <person name="Zhu D."/>
            <person name="Lee S."/>
            <person name="Bess C."/>
            <person name="Blankenburg K."/>
            <person name="Forbes L."/>
            <person name="Fu Q."/>
            <person name="Gubbala S."/>
            <person name="Hirani K."/>
            <person name="Jayaseelan J.C."/>
            <person name="Lara F."/>
            <person name="Munidasa M."/>
            <person name="Palculict T."/>
            <person name="Patil S."/>
            <person name="Pu L.-L."/>
            <person name="Saada N."/>
            <person name="Tang L."/>
            <person name="Weissenberger G."/>
            <person name="Zhu Y."/>
            <person name="Hemphill L."/>
            <person name="Shang Y."/>
            <person name="Youmans B."/>
            <person name="Ayvaz T."/>
            <person name="Ross M."/>
            <person name="Santibanez J."/>
            <person name="Aqrawi P."/>
            <person name="Gross S."/>
            <person name="Joshi V."/>
            <person name="Fowler G."/>
            <person name="Nazareth L."/>
            <person name="Reid J."/>
            <person name="Worley K."/>
            <person name="Petrosino J."/>
            <person name="Highlander S."/>
            <person name="Gibbs R."/>
        </authorList>
    </citation>
    <scope>NUCLEOTIDE SEQUENCE [LARGE SCALE GENOMIC DNA]</scope>
    <source>
        <strain evidence="3 4">2681</strain>
    </source>
</reference>
<dbReference type="AlphaFoldDB" id="F9DV23"/>
<dbReference type="RefSeq" id="WP_009499342.1">
    <property type="nucleotide sequence ID" value="NZ_GL982999.1"/>
</dbReference>
<evidence type="ECO:0000256" key="1">
    <source>
        <dbReference type="ARBA" id="ARBA00022801"/>
    </source>
</evidence>
<dbReference type="PANTHER" id="PTHR35372:SF2">
    <property type="entry name" value="SF3 HELICASE DOMAIN-CONTAINING PROTEIN"/>
    <property type="match status" value="1"/>
</dbReference>
<dbReference type="EMBL" id="AFPZ01000082">
    <property type="protein sequence ID" value="EGQ23770.1"/>
    <property type="molecule type" value="Genomic_DNA"/>
</dbReference>
<dbReference type="HOGENOM" id="CLU_018483_1_1_9"/>
<name>F9DV23_9BACL</name>
<accession>F9DV23</accession>
<comment type="caution">
    <text evidence="3">The sequence shown here is derived from an EMBL/GenBank/DDBJ whole genome shotgun (WGS) entry which is preliminary data.</text>
</comment>
<feature type="domain" description="Bacteriophage/plasmid primase P4 C-terminal" evidence="2">
    <location>
        <begin position="331"/>
        <end position="461"/>
    </location>
</feature>